<proteinExistence type="predicted"/>
<protein>
    <submittedName>
        <fullName evidence="1">Uncharacterized protein</fullName>
    </submittedName>
</protein>
<gene>
    <name evidence="1" type="ORF">Tci_467660</name>
</gene>
<accession>A0A699I239</accession>
<organism evidence="1">
    <name type="scientific">Tanacetum cinerariifolium</name>
    <name type="common">Dalmatian daisy</name>
    <name type="synonym">Chrysanthemum cinerariifolium</name>
    <dbReference type="NCBI Taxonomy" id="118510"/>
    <lineage>
        <taxon>Eukaryota</taxon>
        <taxon>Viridiplantae</taxon>
        <taxon>Streptophyta</taxon>
        <taxon>Embryophyta</taxon>
        <taxon>Tracheophyta</taxon>
        <taxon>Spermatophyta</taxon>
        <taxon>Magnoliopsida</taxon>
        <taxon>eudicotyledons</taxon>
        <taxon>Gunneridae</taxon>
        <taxon>Pentapetalae</taxon>
        <taxon>asterids</taxon>
        <taxon>campanulids</taxon>
        <taxon>Asterales</taxon>
        <taxon>Asteraceae</taxon>
        <taxon>Asteroideae</taxon>
        <taxon>Anthemideae</taxon>
        <taxon>Anthemidinae</taxon>
        <taxon>Tanacetum</taxon>
    </lineage>
</organism>
<name>A0A699I239_TANCI</name>
<dbReference type="EMBL" id="BKCJ010226214">
    <property type="protein sequence ID" value="GEY95686.1"/>
    <property type="molecule type" value="Genomic_DNA"/>
</dbReference>
<comment type="caution">
    <text evidence="1">The sequence shown here is derived from an EMBL/GenBank/DDBJ whole genome shotgun (WGS) entry which is preliminary data.</text>
</comment>
<reference evidence="1" key="1">
    <citation type="journal article" date="2019" name="Sci. Rep.">
        <title>Draft genome of Tanacetum cinerariifolium, the natural source of mosquito coil.</title>
        <authorList>
            <person name="Yamashiro T."/>
            <person name="Shiraishi A."/>
            <person name="Satake H."/>
            <person name="Nakayama K."/>
        </authorList>
    </citation>
    <scope>NUCLEOTIDE SEQUENCE</scope>
</reference>
<evidence type="ECO:0000313" key="1">
    <source>
        <dbReference type="EMBL" id="GEY95686.1"/>
    </source>
</evidence>
<sequence>MLWKLVQERFQSSEPKNFLNDFLLNTFKTMFQKPNVEASIWREQKGIYGFAKVKSWKLLESCGVHIIIFTTTQMILLVERKYPLTRFILERMLNNLRLKVEEESEISLELLRIYGKGLLLLVEDLMMLVQVKDAR</sequence>
<dbReference type="AlphaFoldDB" id="A0A699I239"/>